<reference evidence="3" key="1">
    <citation type="submission" date="2015-07" db="EMBL/GenBank/DDBJ databases">
        <title>Adaptation to a free-living lifestyle via gene acquisitions in the diplomonad Trepomonas sp. PC1.</title>
        <authorList>
            <person name="Xu F."/>
            <person name="Jerlstrom-Hultqvist J."/>
            <person name="Kolisko M."/>
            <person name="Simpson A.G.B."/>
            <person name="Roger A.J."/>
            <person name="Svard S.G."/>
            <person name="Andersson J.O."/>
        </authorList>
    </citation>
    <scope>NUCLEOTIDE SEQUENCE</scope>
    <source>
        <strain evidence="3">PC1</strain>
    </source>
</reference>
<sequence>NALLDIEQQSCLSIAEATPKTFSLDKYCIGYLTDRFIVICNIPLKRQKFFHLSDNGVPLMVCSNREFIAVVEKNIEQVQLSIFSIFQQAKIQSITLEEVPTFLMFSNKRNEIVIRTSSQLMYLNWQTAQLTDFVEQPPQYTIFCDHTGEKLILMSSQNQIMFKFDQVDYFAEIPKQIELSYNEEKLYCVNCVFIQTYAVVGMSNFEFLIFNKNKFEGFVRIRKGLQFTNDYGLKQEFVGKLCQVAAFHDKVLFGTDHGEVGCFRLNFEKIIVDYEAEDQFDPNFDEKFQELVDTLDCKCFNQEAVEFRHEIIAFNYVQDMRPITQIVVGEQIIIETDQNFYIWNLDGQKLVTSNVSYKYENQEETKEQLVAIQPIKQVTYERDIQKLVNQVYDSQNLQLVQSKLAEKMQIDVDHEKLEENTKSLANVLNILESDTFQKIIVTLKSNKKSFVNVLKNQEAELPKLLNNKTNSQIWMDILTGYPIRNVKLQSFNSTAAYPRKSLQDAYLLPFSYRISPGISFQRVHLCCVAPLAQIILFTFERQIFAAFINLQIFSKITLNEEIVKIQTDAEGKYLYVLTPNAIIQILIVVGEMQITQRKEFSTLNIQVSSGGGFVLCQNETQVIVFRTTNFEIILQEDYPENQIHSSQFYPGDRFIIILFTDQKILGISIENRKQFVLKAQAQSQFLQLSSLSKATSNTNMKFVQQYEQIEEKFGILAENNRFYEISIEQQSVTQLLCYDKIHMFIFVPLPIQQWTNAFLKQVELINKPVTKKLTTASDLFDPTLDSQISTTQKCKSRIDDEFAVAKNYQQIDYKEQKPKNQFILGFDSEGGVLIFQYPLKDGQPIKQIKLHSSKIKFAQLINDSILVTQSDSQLLVSHLKFILFSSNFMPIELRNKALKKIKANSQSHPKKIVAIPTILANFGFVNNAILSKTASAAMFNEVMFRILTSIKAQVEEQNKLKSLQSEHLKSNKTLANETLKQMKEKLAGVLAQIRLDSAEIEGQLKVNDESMKAVQDQIRLQKKEEYQEQTQLLQTQTQAIKDKIQQQKALQSQQTEKRIRERDVKLKQEIASRQKIVDETLQKIYQLDEKLSGFENTLNEELRQIQEETTLTKEAVSKSLSHSIGVNQQASKVVESYNNLQTKKHQACQQHVTQLQELILQEEILLQKIKDEQQQIIQANKENSVKLVKKDKELLEIEQQISRIKDNIFHYNREMFIMTCEIQKINAIIQPKEQQIDQHEIDKKLIEQKLLDANKEKTDFQNLANQAKQQVAQINQESLDVQAKLATLEYHEKQLSNLLFTTVAKDTSAWFKDIFKINQTYANLLESLPNHVSQEEIIENRAICKQMTSQHNVLTMTRQKVKDNLDDVSKQQEEMGKIHMDENESYLAEVRRLKEENIRLNKEFFTLNTMLQVLRVKDMQKDFKLHNVQKLQSKSSKLSSKVSNQSNTQQLRATVTKPIAPIKKK</sequence>
<feature type="coiled-coil region" evidence="1">
    <location>
        <begin position="1236"/>
        <end position="1284"/>
    </location>
</feature>
<dbReference type="InterPro" id="IPR052993">
    <property type="entry name" value="CFA-57"/>
</dbReference>
<accession>A0A146K767</accession>
<evidence type="ECO:0000313" key="3">
    <source>
        <dbReference type="EMBL" id="JAP92467.1"/>
    </source>
</evidence>
<evidence type="ECO:0000256" key="2">
    <source>
        <dbReference type="SAM" id="MobiDB-lite"/>
    </source>
</evidence>
<dbReference type="EMBL" id="GDID01004139">
    <property type="protein sequence ID" value="JAP92467.1"/>
    <property type="molecule type" value="Transcribed_RNA"/>
</dbReference>
<feature type="non-terminal residue" evidence="3">
    <location>
        <position position="1"/>
    </location>
</feature>
<organism evidence="3">
    <name type="scientific">Trepomonas sp. PC1</name>
    <dbReference type="NCBI Taxonomy" id="1076344"/>
    <lineage>
        <taxon>Eukaryota</taxon>
        <taxon>Metamonada</taxon>
        <taxon>Diplomonadida</taxon>
        <taxon>Hexamitidae</taxon>
        <taxon>Hexamitinae</taxon>
        <taxon>Trepomonas</taxon>
    </lineage>
</organism>
<keyword evidence="1" id="KW-0175">Coiled coil</keyword>
<gene>
    <name evidence="3" type="ORF">TPC1_15583</name>
</gene>
<dbReference type="PANTHER" id="PTHR32215:SF0">
    <property type="entry name" value="CILIA- AND FLAGELLA-ASSOCIATED PROTEIN 57"/>
    <property type="match status" value="1"/>
</dbReference>
<feature type="region of interest" description="Disordered" evidence="2">
    <location>
        <begin position="1435"/>
        <end position="1465"/>
    </location>
</feature>
<proteinExistence type="predicted"/>
<dbReference type="PANTHER" id="PTHR32215">
    <property type="entry name" value="CILIA- AND FLAGELLA-ASSOCIATED PROTEIN 57"/>
    <property type="match status" value="1"/>
</dbReference>
<protein>
    <submittedName>
        <fullName evidence="3">Uncharacterized protein</fullName>
    </submittedName>
</protein>
<evidence type="ECO:0000256" key="1">
    <source>
        <dbReference type="SAM" id="Coils"/>
    </source>
</evidence>
<feature type="coiled-coil region" evidence="1">
    <location>
        <begin position="1152"/>
        <end position="1207"/>
    </location>
</feature>
<feature type="compositionally biased region" description="Low complexity" evidence="2">
    <location>
        <begin position="1435"/>
        <end position="1447"/>
    </location>
</feature>
<name>A0A146K767_9EUKA</name>